<comment type="caution">
    <text evidence="1">The sequence shown here is derived from an EMBL/GenBank/DDBJ whole genome shotgun (WGS) entry which is preliminary data.</text>
</comment>
<accession>A0AAW1LD51</accession>
<dbReference type="AlphaFoldDB" id="A0AAW1LD51"/>
<gene>
    <name evidence="1" type="ORF">QE152_g13507</name>
</gene>
<evidence type="ECO:0000313" key="1">
    <source>
        <dbReference type="EMBL" id="KAK9731663.1"/>
    </source>
</evidence>
<dbReference type="EMBL" id="JASPKY010000129">
    <property type="protein sequence ID" value="KAK9731663.1"/>
    <property type="molecule type" value="Genomic_DNA"/>
</dbReference>
<organism evidence="1 2">
    <name type="scientific">Popillia japonica</name>
    <name type="common">Japanese beetle</name>
    <dbReference type="NCBI Taxonomy" id="7064"/>
    <lineage>
        <taxon>Eukaryota</taxon>
        <taxon>Metazoa</taxon>
        <taxon>Ecdysozoa</taxon>
        <taxon>Arthropoda</taxon>
        <taxon>Hexapoda</taxon>
        <taxon>Insecta</taxon>
        <taxon>Pterygota</taxon>
        <taxon>Neoptera</taxon>
        <taxon>Endopterygota</taxon>
        <taxon>Coleoptera</taxon>
        <taxon>Polyphaga</taxon>
        <taxon>Scarabaeiformia</taxon>
        <taxon>Scarabaeidae</taxon>
        <taxon>Rutelinae</taxon>
        <taxon>Popillia</taxon>
    </lineage>
</organism>
<proteinExistence type="predicted"/>
<sequence>MAVSITHHQQLFNVKSCDGMGYSTRECRVKLLLEQAEVIKIVNDDPPRETSPLYESFSKNDIKARNIIVQCIIDTLEGIYSKKGISTTAKGIIDTLEGIYSKKGISTQVQLQRKLTISLRFVEGTSLNIFLTEFQQTICELKGAGGRIEESEIISQLLSAMPESYQAVTTALDVMFCQDETKGYINNEDSLHANIVNNYNPGIICLAETHITSDIEEGEISMDGYRMERCDTENNRTGGVLIGVFPVCNIDNLRLTSECFDWITHILKIDKAGECVYLSYEGLQEFWRLKGVISTRLALLKSLKFPEFYKNMKEYLSETDGDLNNEVEKKLNGVVSECACLASELSVFSLKKMHKDIANIRKGY</sequence>
<dbReference type="Pfam" id="PF14223">
    <property type="entry name" value="Retrotran_gag_2"/>
    <property type="match status" value="1"/>
</dbReference>
<reference evidence="1 2" key="1">
    <citation type="journal article" date="2024" name="BMC Genomics">
        <title>De novo assembly and annotation of Popillia japonica's genome with initial clues to its potential as an invasive pest.</title>
        <authorList>
            <person name="Cucini C."/>
            <person name="Boschi S."/>
            <person name="Funari R."/>
            <person name="Cardaioli E."/>
            <person name="Iannotti N."/>
            <person name="Marturano G."/>
            <person name="Paoli F."/>
            <person name="Bruttini M."/>
            <person name="Carapelli A."/>
            <person name="Frati F."/>
            <person name="Nardi F."/>
        </authorList>
    </citation>
    <scope>NUCLEOTIDE SEQUENCE [LARGE SCALE GENOMIC DNA]</scope>
    <source>
        <strain evidence="1">DMR45628</strain>
    </source>
</reference>
<evidence type="ECO:0000313" key="2">
    <source>
        <dbReference type="Proteomes" id="UP001458880"/>
    </source>
</evidence>
<protein>
    <submittedName>
        <fullName evidence="1">Uncharacterized protein</fullName>
    </submittedName>
</protein>
<dbReference type="Proteomes" id="UP001458880">
    <property type="component" value="Unassembled WGS sequence"/>
</dbReference>
<keyword evidence="2" id="KW-1185">Reference proteome</keyword>
<name>A0AAW1LD51_POPJA</name>